<keyword evidence="4 11" id="KW-0812">Transmembrane</keyword>
<keyword evidence="9 11" id="KW-0472">Membrane</keyword>
<evidence type="ECO:0008006" key="16">
    <source>
        <dbReference type="Google" id="ProtNLM"/>
    </source>
</evidence>
<dbReference type="InterPro" id="IPR050173">
    <property type="entry name" value="ABC_transporter_C-like"/>
</dbReference>
<comment type="similarity">
    <text evidence="2">Belongs to the ABC transporter superfamily. ABCC family. Conjugate transporter (TC 3.A.1.208) subfamily.</text>
</comment>
<evidence type="ECO:0000256" key="1">
    <source>
        <dbReference type="ARBA" id="ARBA00004141"/>
    </source>
</evidence>
<dbReference type="InterPro" id="IPR003593">
    <property type="entry name" value="AAA+_ATPase"/>
</dbReference>
<dbReference type="InterPro" id="IPR044726">
    <property type="entry name" value="ABCC_6TM_D2"/>
</dbReference>
<keyword evidence="15" id="KW-1185">Reference proteome</keyword>
<dbReference type="SUPFAM" id="SSF52540">
    <property type="entry name" value="P-loop containing nucleoside triphosphate hydrolases"/>
    <property type="match status" value="2"/>
</dbReference>
<feature type="transmembrane region" description="Helical" evidence="11">
    <location>
        <begin position="323"/>
        <end position="345"/>
    </location>
</feature>
<dbReference type="GO" id="GO:0016020">
    <property type="term" value="C:membrane"/>
    <property type="evidence" value="ECO:0007669"/>
    <property type="project" value="UniProtKB-SubCell"/>
</dbReference>
<evidence type="ECO:0000256" key="8">
    <source>
        <dbReference type="ARBA" id="ARBA00022989"/>
    </source>
</evidence>
<feature type="transmembrane region" description="Helical" evidence="11">
    <location>
        <begin position="240"/>
        <end position="258"/>
    </location>
</feature>
<dbReference type="CDD" id="cd03244">
    <property type="entry name" value="ABCC_MRP_domain2"/>
    <property type="match status" value="1"/>
</dbReference>
<dbReference type="Gene3D" id="1.20.1560.10">
    <property type="entry name" value="ABC transporter type 1, transmembrane domain"/>
    <property type="match status" value="2"/>
</dbReference>
<feature type="transmembrane region" description="Helical" evidence="11">
    <location>
        <begin position="780"/>
        <end position="807"/>
    </location>
</feature>
<dbReference type="FunFam" id="1.20.1560.10:FF:000014">
    <property type="entry name" value="Multidrug resistance-associated protein member 4"/>
    <property type="match status" value="1"/>
</dbReference>
<dbReference type="GO" id="GO:0140359">
    <property type="term" value="F:ABC-type transporter activity"/>
    <property type="evidence" value="ECO:0007669"/>
    <property type="project" value="InterPro"/>
</dbReference>
<dbReference type="CDD" id="cd18580">
    <property type="entry name" value="ABC_6TM_ABCC_D2"/>
    <property type="match status" value="1"/>
</dbReference>
<sequence length="1283" mass="143239">MAPKGGYRRISGDDDNKVSFASSLFFRWMNGVLKMGSQRPLDQNDFLPLSEENSGRFVSDKLRKSWESEIRHCKMNGKRPKLWKSVFDMLSAKDVIIILTGNILSTTSRLLFPLFLGYLVSKLMSTEAENNYQLYTCALAMCLNGLIGGLGMHQQDYRCETLGIKIGSALNGLVYHKTLLLSKQTLLKFTAGRLFDLTSNDVKRMEEDTVKFFVLAVFAVPAYAGAIFLIYNLIGWQALTGVFLLCILMPYFAVLSYANAKLRLRTATVSDQRISLINQVVSGIRAVKTHAWEDEYRRKIKHLRRNEISVISKRAAIQSSIDALSFSATPLATLVSVITMVLTGFTLTPANVFMLLSFMGVLKSTGMVDMTSGLMATYDAYVSLGRIEEFLLLENMLEASESDESNEPQQKARSTPSNQSRGYLKKEEKNKENVPLSRQPTELGPTKLCVSNLSFAKTHREDEFILQDINFFAPSKSLTVITGPVGSGKSTLLSAIAGEVLNTSGTIDYQGSVIYLPQTAWVFSGTIKENILFGQPFEESKFERIIDVCALKEDFQRLPDGDQTVVGERGEVLSGGQQARVSLARAVYADGDIYLLDDPLSAVDSKVGQHIFNKCIKDLLGNKIVLLASHQQQHMENADQVIVLYRGRVLDKGRFTELHEKGVVNSTVDPLYKAAQKDKKDLSDTFAWENTKKHHDAEKFQKIHAQTNEARSLEVAKEDRTIGVVTSKLYWDYFRSGAHPLMITGMVGLSLITQAIIAAPDLWLSFLARLNQEDQNNKTYLSVFACLVSACFIFTIVRAYGFFHVCLKCTERLHDKMVVAILQAPVLFFDSNPVGRILNRFSNDIGCVDELLPKTFLAAMQRLLAISAQILVTAATNVWLVFLVVPISVLVVFLCNYYLKTARELKRLESISRSPVFAHFSETLIGLDTIRTRGKQTDFVDALYRYQDIHNQAYIMVMASGRWLGARLDCLASLLVGAVALAAILVFQDAAYAGLALVYVIQTLTTTQYAVRKTSEVENYMTSVERVMTYTKLDREPGYDEERIPPKDWPGRGSIVLRDVSFTYYPGGPQVLKNINISIKGGAKIGVTGRTGAGKSSFVAALIRMPDADGKIIIDDVSIKEIGLQQARRGISVLSQCPVLFSGSLRKNLDTLDKFQDADLWQALKDVQLKDFVERLDAKLDHELLEHGANVSVGERQLICLARVLLQRSKIVVLDEPTAHVDPDTEQTIWNVVRDKLKESTFITIAHRLNTIKDCEKVLVLKDGKVKGFDKFESIINMKCDAV</sequence>
<evidence type="ECO:0000256" key="3">
    <source>
        <dbReference type="ARBA" id="ARBA00022448"/>
    </source>
</evidence>
<dbReference type="GO" id="GO:0005524">
    <property type="term" value="F:ATP binding"/>
    <property type="evidence" value="ECO:0007669"/>
    <property type="project" value="UniProtKB-KW"/>
</dbReference>
<dbReference type="Gene3D" id="3.40.50.300">
    <property type="entry name" value="P-loop containing nucleotide triphosphate hydrolases"/>
    <property type="match status" value="2"/>
</dbReference>
<evidence type="ECO:0000256" key="7">
    <source>
        <dbReference type="ARBA" id="ARBA00022840"/>
    </source>
</evidence>
<dbReference type="FunFam" id="3.40.50.300:FF:000163">
    <property type="entry name" value="Multidrug resistance-associated protein member 4"/>
    <property type="match status" value="1"/>
</dbReference>
<dbReference type="EMBL" id="CALNXJ010000011">
    <property type="protein sequence ID" value="CAH3108565.1"/>
    <property type="molecule type" value="Genomic_DNA"/>
</dbReference>
<keyword evidence="3" id="KW-0813">Transport</keyword>
<feature type="domain" description="ABC transmembrane type-1" evidence="13">
    <location>
        <begin position="96"/>
        <end position="362"/>
    </location>
</feature>
<feature type="transmembrane region" description="Helical" evidence="11">
    <location>
        <begin position="132"/>
        <end position="152"/>
    </location>
</feature>
<dbReference type="InterPro" id="IPR011527">
    <property type="entry name" value="ABC1_TM_dom"/>
</dbReference>
<evidence type="ECO:0000256" key="4">
    <source>
        <dbReference type="ARBA" id="ARBA00022692"/>
    </source>
</evidence>
<evidence type="ECO:0000256" key="5">
    <source>
        <dbReference type="ARBA" id="ARBA00022737"/>
    </source>
</evidence>
<organism evidence="14 15">
    <name type="scientific">Pocillopora meandrina</name>
    <dbReference type="NCBI Taxonomy" id="46732"/>
    <lineage>
        <taxon>Eukaryota</taxon>
        <taxon>Metazoa</taxon>
        <taxon>Cnidaria</taxon>
        <taxon>Anthozoa</taxon>
        <taxon>Hexacorallia</taxon>
        <taxon>Scleractinia</taxon>
        <taxon>Astrocoeniina</taxon>
        <taxon>Pocilloporidae</taxon>
        <taxon>Pocillopora</taxon>
    </lineage>
</organism>
<dbReference type="FunFam" id="3.40.50.300:FF:000973">
    <property type="entry name" value="Multidrug resistance-associated protein 4"/>
    <property type="match status" value="1"/>
</dbReference>
<feature type="transmembrane region" description="Helical" evidence="11">
    <location>
        <begin position="212"/>
        <end position="234"/>
    </location>
</feature>
<feature type="compositionally biased region" description="Polar residues" evidence="10">
    <location>
        <begin position="407"/>
        <end position="421"/>
    </location>
</feature>
<reference evidence="14 15" key="1">
    <citation type="submission" date="2022-05" db="EMBL/GenBank/DDBJ databases">
        <authorList>
            <consortium name="Genoscope - CEA"/>
            <person name="William W."/>
        </authorList>
    </citation>
    <scope>NUCLEOTIDE SEQUENCE [LARGE SCALE GENOMIC DNA]</scope>
</reference>
<dbReference type="GO" id="GO:0016887">
    <property type="term" value="F:ATP hydrolysis activity"/>
    <property type="evidence" value="ECO:0007669"/>
    <property type="project" value="InterPro"/>
</dbReference>
<feature type="transmembrane region" description="Helical" evidence="11">
    <location>
        <begin position="741"/>
        <end position="760"/>
    </location>
</feature>
<evidence type="ECO:0000256" key="2">
    <source>
        <dbReference type="ARBA" id="ARBA00009726"/>
    </source>
</evidence>
<dbReference type="Pfam" id="PF00005">
    <property type="entry name" value="ABC_tran"/>
    <property type="match status" value="2"/>
</dbReference>
<dbReference type="InterPro" id="IPR017871">
    <property type="entry name" value="ABC_transporter-like_CS"/>
</dbReference>
<evidence type="ECO:0000313" key="14">
    <source>
        <dbReference type="EMBL" id="CAH3108565.1"/>
    </source>
</evidence>
<evidence type="ECO:0000256" key="9">
    <source>
        <dbReference type="ARBA" id="ARBA00023136"/>
    </source>
</evidence>
<feature type="region of interest" description="Disordered" evidence="10">
    <location>
        <begin position="401"/>
        <end position="441"/>
    </location>
</feature>
<gene>
    <name evidence="14" type="ORF">PMEA_00002606</name>
</gene>
<dbReference type="InterPro" id="IPR003439">
    <property type="entry name" value="ABC_transporter-like_ATP-bd"/>
</dbReference>
<keyword evidence="6" id="KW-0547">Nucleotide-binding</keyword>
<accession>A0AAU9WBH3</accession>
<dbReference type="InterPro" id="IPR044746">
    <property type="entry name" value="ABCC_6TM_D1"/>
</dbReference>
<dbReference type="CDD" id="cd18579">
    <property type="entry name" value="ABC_6TM_ABCC_D1"/>
    <property type="match status" value="1"/>
</dbReference>
<feature type="domain" description="ABC transmembrane type-1" evidence="13">
    <location>
        <begin position="745"/>
        <end position="1019"/>
    </location>
</feature>
<feature type="domain" description="ABC transporter" evidence="12">
    <location>
        <begin position="448"/>
        <end position="671"/>
    </location>
</feature>
<feature type="transmembrane region" description="Helical" evidence="11">
    <location>
        <begin position="968"/>
        <end position="987"/>
    </location>
</feature>
<comment type="subcellular location">
    <subcellularLocation>
        <location evidence="1">Membrane</location>
        <topology evidence="1">Multi-pass membrane protein</topology>
    </subcellularLocation>
</comment>
<dbReference type="Proteomes" id="UP001159428">
    <property type="component" value="Unassembled WGS sequence"/>
</dbReference>
<keyword evidence="8 11" id="KW-1133">Transmembrane helix</keyword>
<name>A0AAU9WBH3_9CNID</name>
<comment type="caution">
    <text evidence="14">The sequence shown here is derived from an EMBL/GenBank/DDBJ whole genome shotgun (WGS) entry which is preliminary data.</text>
</comment>
<evidence type="ECO:0000259" key="12">
    <source>
        <dbReference type="PROSITE" id="PS50893"/>
    </source>
</evidence>
<dbReference type="InterPro" id="IPR027417">
    <property type="entry name" value="P-loop_NTPase"/>
</dbReference>
<evidence type="ECO:0000259" key="13">
    <source>
        <dbReference type="PROSITE" id="PS50929"/>
    </source>
</evidence>
<dbReference type="PROSITE" id="PS50893">
    <property type="entry name" value="ABC_TRANSPORTER_2"/>
    <property type="match status" value="2"/>
</dbReference>
<feature type="transmembrane region" description="Helical" evidence="11">
    <location>
        <begin position="95"/>
        <end position="120"/>
    </location>
</feature>
<feature type="transmembrane region" description="Helical" evidence="11">
    <location>
        <begin position="878"/>
        <end position="899"/>
    </location>
</feature>
<evidence type="ECO:0000313" key="15">
    <source>
        <dbReference type="Proteomes" id="UP001159428"/>
    </source>
</evidence>
<feature type="domain" description="ABC transporter" evidence="12">
    <location>
        <begin position="1055"/>
        <end position="1283"/>
    </location>
</feature>
<dbReference type="Pfam" id="PF00664">
    <property type="entry name" value="ABC_membrane"/>
    <property type="match status" value="2"/>
</dbReference>
<dbReference type="PROSITE" id="PS50929">
    <property type="entry name" value="ABC_TM1F"/>
    <property type="match status" value="2"/>
</dbReference>
<dbReference type="PANTHER" id="PTHR24223">
    <property type="entry name" value="ATP-BINDING CASSETTE SUB-FAMILY C"/>
    <property type="match status" value="1"/>
</dbReference>
<evidence type="ECO:0000256" key="10">
    <source>
        <dbReference type="SAM" id="MobiDB-lite"/>
    </source>
</evidence>
<dbReference type="SMART" id="SM00382">
    <property type="entry name" value="AAA"/>
    <property type="match status" value="2"/>
</dbReference>
<dbReference type="PROSITE" id="PS00211">
    <property type="entry name" value="ABC_TRANSPORTER_1"/>
    <property type="match status" value="2"/>
</dbReference>
<proteinExistence type="inferred from homology"/>
<keyword evidence="5" id="KW-0677">Repeat</keyword>
<keyword evidence="7" id="KW-0067">ATP-binding</keyword>
<dbReference type="PANTHER" id="PTHR24223:SF456">
    <property type="entry name" value="MULTIDRUG RESISTANCE-ASSOCIATED PROTEIN LETHAL(2)03659"/>
    <property type="match status" value="1"/>
</dbReference>
<evidence type="ECO:0000256" key="11">
    <source>
        <dbReference type="SAM" id="Phobius"/>
    </source>
</evidence>
<dbReference type="InterPro" id="IPR036640">
    <property type="entry name" value="ABC1_TM_sf"/>
</dbReference>
<protein>
    <recommendedName>
        <fullName evidence="16">Multidrug resistance-associated protein 4</fullName>
    </recommendedName>
</protein>
<dbReference type="SUPFAM" id="SSF90123">
    <property type="entry name" value="ABC transporter transmembrane region"/>
    <property type="match status" value="2"/>
</dbReference>
<dbReference type="CDD" id="cd03250">
    <property type="entry name" value="ABCC_MRP_domain1"/>
    <property type="match status" value="1"/>
</dbReference>
<evidence type="ECO:0000256" key="6">
    <source>
        <dbReference type="ARBA" id="ARBA00022741"/>
    </source>
</evidence>